<evidence type="ECO:0000256" key="1">
    <source>
        <dbReference type="SAM" id="MobiDB-lite"/>
    </source>
</evidence>
<feature type="region of interest" description="Disordered" evidence="1">
    <location>
        <begin position="229"/>
        <end position="250"/>
    </location>
</feature>
<feature type="region of interest" description="Disordered" evidence="1">
    <location>
        <begin position="265"/>
        <end position="326"/>
    </location>
</feature>
<dbReference type="AlphaFoldDB" id="M1DHE0"/>
<evidence type="ECO:0000313" key="3">
    <source>
        <dbReference type="Proteomes" id="UP000011115"/>
    </source>
</evidence>
<protein>
    <recommendedName>
        <fullName evidence="4">Integrase core domain containing protein</fullName>
    </recommendedName>
</protein>
<accession>M1DHE0</accession>
<dbReference type="EnsemblPlants" id="PGSC0003DMT400089077">
    <property type="protein sequence ID" value="PGSC0003DMT400089077"/>
    <property type="gene ID" value="PGSC0003DMG400038648"/>
</dbReference>
<organism evidence="2 3">
    <name type="scientific">Solanum tuberosum</name>
    <name type="common">Potato</name>
    <dbReference type="NCBI Taxonomy" id="4113"/>
    <lineage>
        <taxon>Eukaryota</taxon>
        <taxon>Viridiplantae</taxon>
        <taxon>Streptophyta</taxon>
        <taxon>Embryophyta</taxon>
        <taxon>Tracheophyta</taxon>
        <taxon>Spermatophyta</taxon>
        <taxon>Magnoliopsida</taxon>
        <taxon>eudicotyledons</taxon>
        <taxon>Gunneridae</taxon>
        <taxon>Pentapetalae</taxon>
        <taxon>asterids</taxon>
        <taxon>lamiids</taxon>
        <taxon>Solanales</taxon>
        <taxon>Solanaceae</taxon>
        <taxon>Solanoideae</taxon>
        <taxon>Solaneae</taxon>
        <taxon>Solanum</taxon>
    </lineage>
</organism>
<proteinExistence type="predicted"/>
<reference evidence="2" key="2">
    <citation type="submission" date="2015-06" db="UniProtKB">
        <authorList>
            <consortium name="EnsemblPlants"/>
        </authorList>
    </citation>
    <scope>IDENTIFICATION</scope>
    <source>
        <strain evidence="2">DM1-3 516 R44</strain>
    </source>
</reference>
<name>M1DHE0_SOLTU</name>
<sequence>MTCQRWEGPFGESPTSFSENRLARQKLQGILGGGRKGDQKRHSANRRVHSVNSNFSRKITAPKLNNGMKLKAIKGDSANRQVVPQARSSSPNCPTSHPLVILVDLAEQLDDTLSAYLPRRILQDLQLMWVSKRRIKSGSPTCLAIRRLVLVLTEFYRLQADNFLSPTAVQVWLANLFGGGYKVLNAVGANNGVNPDDTQFEAMYNEEVHCQTKQRVLVRAIQGEFEGKGNKQVVASSSSSSSSTDSMGIDSTHLTSFEFEKEEVAGCRTPIHTPTTEGGLIKRRRTELHSKADHDPSSRHRAPPAPTVGQAPQLPPAPARLLRSMN</sequence>
<evidence type="ECO:0000313" key="2">
    <source>
        <dbReference type="EnsemblPlants" id="PGSC0003DMT400089077"/>
    </source>
</evidence>
<evidence type="ECO:0008006" key="4">
    <source>
        <dbReference type="Google" id="ProtNLM"/>
    </source>
</evidence>
<dbReference type="InParanoid" id="M1DHE0"/>
<dbReference type="Gramene" id="PGSC0003DMT400089077">
    <property type="protein sequence ID" value="PGSC0003DMT400089077"/>
    <property type="gene ID" value="PGSC0003DMG400038648"/>
</dbReference>
<feature type="compositionally biased region" description="Basic and acidic residues" evidence="1">
    <location>
        <begin position="287"/>
        <end position="298"/>
    </location>
</feature>
<dbReference type="HOGENOM" id="CLU_853663_0_0_1"/>
<dbReference type="PaxDb" id="4113-PGSC0003DMT400089077"/>
<keyword evidence="3" id="KW-1185">Reference proteome</keyword>
<reference evidence="3" key="1">
    <citation type="journal article" date="2011" name="Nature">
        <title>Genome sequence and analysis of the tuber crop potato.</title>
        <authorList>
            <consortium name="The Potato Genome Sequencing Consortium"/>
        </authorList>
    </citation>
    <scope>NUCLEOTIDE SEQUENCE [LARGE SCALE GENOMIC DNA]</scope>
    <source>
        <strain evidence="3">cv. DM1-3 516 R44</strain>
    </source>
</reference>
<dbReference type="Proteomes" id="UP000011115">
    <property type="component" value="Unassembled WGS sequence"/>
</dbReference>